<evidence type="ECO:0008006" key="2">
    <source>
        <dbReference type="Google" id="ProtNLM"/>
    </source>
</evidence>
<name>A0A7M1WDP2_VIBPH</name>
<evidence type="ECO:0000313" key="1">
    <source>
        <dbReference type="EMBL" id="QOS24922.1"/>
    </source>
</evidence>
<protein>
    <recommendedName>
        <fullName evidence="2">Glycosyl transferase</fullName>
    </recommendedName>
</protein>
<dbReference type="InterPro" id="IPR029044">
    <property type="entry name" value="Nucleotide-diphossugar_trans"/>
</dbReference>
<dbReference type="Gene3D" id="3.90.550.10">
    <property type="entry name" value="Spore Coat Polysaccharide Biosynthesis Protein SpsA, Chain A"/>
    <property type="match status" value="1"/>
</dbReference>
<accession>A0A7M1WDP2</accession>
<dbReference type="RefSeq" id="WP_031815868.1">
    <property type="nucleotide sequence ID" value="NZ_MSAM01000003.1"/>
</dbReference>
<gene>
    <name evidence="1" type="ORF">VP351_00015</name>
</gene>
<dbReference type="EMBL" id="MT898281">
    <property type="protein sequence ID" value="QOS24922.1"/>
    <property type="molecule type" value="Genomic_DNA"/>
</dbReference>
<proteinExistence type="predicted"/>
<dbReference type="AlphaFoldDB" id="A0A7M1WDP2"/>
<sequence length="268" mass="30899">MDIKVLILVVVYAKSLENSNTILSLNKQTSSDNFDIVIWNNGPDDLESSTYEVINRVDNPSLSLVYNKIVSERDYDYYMLLDDDSRFDEGFLNELYAELCLFKPILNIPSVNVLDEKLYPVGFDDGRFESIASTSIMSGICINRNALDKVKLKYDNYFDTNYALYGVDKSFFIRLFHLYGCCKVSLVGRLHHSLSSHEKESVEKIKYRDYERGLEVGITIRHYPCFYILKQTLEFTFLALRNGRYARIKGVVVGTLLGKHPRCRGRNA</sequence>
<reference evidence="1" key="1">
    <citation type="submission" date="2020-08" db="EMBL/GenBank/DDBJ databases">
        <title>Genetic structure, function and evolution of capsule biosynthesis loci in Vibrio parahaemolyticus.</title>
        <authorList>
            <person name="Li L."/>
            <person name="Bian S."/>
        </authorList>
    </citation>
    <scope>NUCLEOTIDE SEQUENCE</scope>
    <source>
        <strain evidence="1">VP351</strain>
    </source>
</reference>
<organism evidence="1">
    <name type="scientific">Vibrio parahaemolyticus</name>
    <dbReference type="NCBI Taxonomy" id="670"/>
    <lineage>
        <taxon>Bacteria</taxon>
        <taxon>Pseudomonadati</taxon>
        <taxon>Pseudomonadota</taxon>
        <taxon>Gammaproteobacteria</taxon>
        <taxon>Vibrionales</taxon>
        <taxon>Vibrionaceae</taxon>
        <taxon>Vibrio</taxon>
    </lineage>
</organism>
<dbReference type="SUPFAM" id="SSF53448">
    <property type="entry name" value="Nucleotide-diphospho-sugar transferases"/>
    <property type="match status" value="1"/>
</dbReference>